<dbReference type="PANTHER" id="PTHR40036">
    <property type="entry name" value="MACROCIN O-METHYLTRANSFERASE"/>
    <property type="match status" value="1"/>
</dbReference>
<keyword evidence="4" id="KW-1185">Reference proteome</keyword>
<dbReference type="InterPro" id="IPR029063">
    <property type="entry name" value="SAM-dependent_MTases_sf"/>
</dbReference>
<dbReference type="RefSeq" id="XP_067688465.1">
    <property type="nucleotide sequence ID" value="XM_067832362.1"/>
</dbReference>
<sequence length="386" mass="42391">MRRAALLCCAAAAVVVEECLHDIHRGRVAAALTRLNELKAASCTAKGIDYARALCFLFDKEKGDLLAARQSLLEELRLHPHHHKALTLLHEVNATARLLLTPPAEVRKQFPLFALLFDALLDSTMLTWPRLLHLFQATDRLARLEANASTSEDAGHVVECGTAGGGSAVLMAVVLAEAAAARGIRASPLRRVFALDSFTGMPPPTAKDYLASTDVDTSSHSQLKPPRKQDQATASWGAGTCRSPAEHVRQLARKFAVEDRLVLIEGLFADSIPTQLLSRSDIQRDGIALLHLDADWYASTRAALELLVPVMRRRTAGDGGVDRRGCPHRMVQVDDYHYWQGCREAVDEYVDKWGVAPPRICDVDDNAVWFAVSRDGCDSTLPTKRH</sequence>
<dbReference type="Pfam" id="PF05711">
    <property type="entry name" value="TylF"/>
    <property type="match status" value="1"/>
</dbReference>
<dbReference type="Gene3D" id="3.40.50.150">
    <property type="entry name" value="Vaccinia Virus protein VP39"/>
    <property type="match status" value="1"/>
</dbReference>
<reference evidence="3 4" key="1">
    <citation type="submission" date="2021-02" db="EMBL/GenBank/DDBJ databases">
        <title>Leishmania (Mundinia) enrietti genome sequencing and assembly.</title>
        <authorList>
            <person name="Almutairi H."/>
            <person name="Gatherer D."/>
        </authorList>
    </citation>
    <scope>NUCLEOTIDE SEQUENCE [LARGE SCALE GENOMIC DNA]</scope>
    <source>
        <strain evidence="3">CUR178</strain>
    </source>
</reference>
<organism evidence="3 4">
    <name type="scientific">Leishmania enriettii</name>
    <dbReference type="NCBI Taxonomy" id="5663"/>
    <lineage>
        <taxon>Eukaryota</taxon>
        <taxon>Discoba</taxon>
        <taxon>Euglenozoa</taxon>
        <taxon>Kinetoplastea</taxon>
        <taxon>Metakinetoplastina</taxon>
        <taxon>Trypanosomatida</taxon>
        <taxon>Trypanosomatidae</taxon>
        <taxon>Leishmaniinae</taxon>
        <taxon>Leishmania</taxon>
    </lineage>
</organism>
<dbReference type="EMBL" id="JAFHKP010000036">
    <property type="protein sequence ID" value="KAG5465866.1"/>
    <property type="molecule type" value="Genomic_DNA"/>
</dbReference>
<evidence type="ECO:0008006" key="5">
    <source>
        <dbReference type="Google" id="ProtNLM"/>
    </source>
</evidence>
<evidence type="ECO:0000256" key="1">
    <source>
        <dbReference type="SAM" id="MobiDB-lite"/>
    </source>
</evidence>
<evidence type="ECO:0000256" key="2">
    <source>
        <dbReference type="SAM" id="SignalP"/>
    </source>
</evidence>
<feature type="signal peptide" evidence="2">
    <location>
        <begin position="1"/>
        <end position="16"/>
    </location>
</feature>
<dbReference type="GeneID" id="94167872"/>
<protein>
    <recommendedName>
        <fullName evidence="5">Macrocin-O-methyltransferase domain-containing protein</fullName>
    </recommendedName>
</protein>
<dbReference type="AlphaFoldDB" id="A0A836GVK5"/>
<evidence type="ECO:0000313" key="4">
    <source>
        <dbReference type="Proteomes" id="UP000674179"/>
    </source>
</evidence>
<keyword evidence="2" id="KW-0732">Signal</keyword>
<feature type="region of interest" description="Disordered" evidence="1">
    <location>
        <begin position="209"/>
        <end position="238"/>
    </location>
</feature>
<name>A0A836GVK5_LEIEN</name>
<evidence type="ECO:0000313" key="3">
    <source>
        <dbReference type="EMBL" id="KAG5465866.1"/>
    </source>
</evidence>
<dbReference type="Proteomes" id="UP000674179">
    <property type="component" value="Chromosome 36"/>
</dbReference>
<proteinExistence type="predicted"/>
<comment type="caution">
    <text evidence="3">The sequence shown here is derived from an EMBL/GenBank/DDBJ whole genome shotgun (WGS) entry which is preliminary data.</text>
</comment>
<feature type="chain" id="PRO_5032494443" description="Macrocin-O-methyltransferase domain-containing protein" evidence="2">
    <location>
        <begin position="17"/>
        <end position="386"/>
    </location>
</feature>
<dbReference type="InterPro" id="IPR008884">
    <property type="entry name" value="TylF_MeTrfase"/>
</dbReference>
<dbReference type="OrthoDB" id="198480at2759"/>
<gene>
    <name evidence="3" type="ORF">CUR178_00581</name>
</gene>
<dbReference type="KEGG" id="lenr:94167872"/>
<dbReference type="PANTHER" id="PTHR40036:SF1">
    <property type="entry name" value="MACROCIN O-METHYLTRANSFERASE"/>
    <property type="match status" value="1"/>
</dbReference>
<accession>A0A836GVK5</accession>